<reference evidence="2 3" key="1">
    <citation type="submission" date="2016-05" db="EMBL/GenBank/DDBJ databases">
        <title>A degradative enzymes factory behind the ericoid mycorrhizal symbiosis.</title>
        <authorList>
            <consortium name="DOE Joint Genome Institute"/>
            <person name="Martino E."/>
            <person name="Morin E."/>
            <person name="Grelet G."/>
            <person name="Kuo A."/>
            <person name="Kohler A."/>
            <person name="Daghino S."/>
            <person name="Barry K."/>
            <person name="Choi C."/>
            <person name="Cichocki N."/>
            <person name="Clum A."/>
            <person name="Copeland A."/>
            <person name="Hainaut M."/>
            <person name="Haridas S."/>
            <person name="Labutti K."/>
            <person name="Lindquist E."/>
            <person name="Lipzen A."/>
            <person name="Khouja H.-R."/>
            <person name="Murat C."/>
            <person name="Ohm R."/>
            <person name="Olson A."/>
            <person name="Spatafora J."/>
            <person name="Veneault-Fourrey C."/>
            <person name="Henrissat B."/>
            <person name="Grigoriev I."/>
            <person name="Martin F."/>
            <person name="Perotto S."/>
        </authorList>
    </citation>
    <scope>NUCLEOTIDE SEQUENCE [LARGE SCALE GENOMIC DNA]</scope>
    <source>
        <strain evidence="2 3">UAMH 7357</strain>
    </source>
</reference>
<feature type="region of interest" description="Disordered" evidence="1">
    <location>
        <begin position="69"/>
        <end position="114"/>
    </location>
</feature>
<gene>
    <name evidence="2" type="ORF">NA56DRAFT_711220</name>
</gene>
<proteinExistence type="predicted"/>
<keyword evidence="3" id="KW-1185">Reference proteome</keyword>
<dbReference type="AlphaFoldDB" id="A0A2J6PJT0"/>
<dbReference type="Proteomes" id="UP000235672">
    <property type="component" value="Unassembled WGS sequence"/>
</dbReference>
<organism evidence="2 3">
    <name type="scientific">Hyaloscypha hepaticicola</name>
    <dbReference type="NCBI Taxonomy" id="2082293"/>
    <lineage>
        <taxon>Eukaryota</taxon>
        <taxon>Fungi</taxon>
        <taxon>Dikarya</taxon>
        <taxon>Ascomycota</taxon>
        <taxon>Pezizomycotina</taxon>
        <taxon>Leotiomycetes</taxon>
        <taxon>Helotiales</taxon>
        <taxon>Hyaloscyphaceae</taxon>
        <taxon>Hyaloscypha</taxon>
    </lineage>
</organism>
<feature type="compositionally biased region" description="Basic and acidic residues" evidence="1">
    <location>
        <begin position="137"/>
        <end position="148"/>
    </location>
</feature>
<sequence>MPAVRCGCETSLDFRNLILSSALLPGRPVKIVIVIHFTGDHVANPSSNPAASVNIYDPLSRAQRMQNLETTSVSPESDAEPTALPHRPQNTCLPSASTERIIQPSSNKTRFNKVTGARKPAGLVTFDKSPQFLLVDDPGRSREVEPKSTSETCGSLR</sequence>
<feature type="compositionally biased region" description="Polar residues" evidence="1">
    <location>
        <begin position="88"/>
        <end position="109"/>
    </location>
</feature>
<evidence type="ECO:0000256" key="1">
    <source>
        <dbReference type="SAM" id="MobiDB-lite"/>
    </source>
</evidence>
<name>A0A2J6PJT0_9HELO</name>
<evidence type="ECO:0000313" key="3">
    <source>
        <dbReference type="Proteomes" id="UP000235672"/>
    </source>
</evidence>
<dbReference type="EMBL" id="KZ613524">
    <property type="protein sequence ID" value="PMD14146.1"/>
    <property type="molecule type" value="Genomic_DNA"/>
</dbReference>
<evidence type="ECO:0000313" key="2">
    <source>
        <dbReference type="EMBL" id="PMD14146.1"/>
    </source>
</evidence>
<accession>A0A2J6PJT0</accession>
<feature type="region of interest" description="Disordered" evidence="1">
    <location>
        <begin position="135"/>
        <end position="157"/>
    </location>
</feature>
<protein>
    <submittedName>
        <fullName evidence="2">Uncharacterized protein</fullName>
    </submittedName>
</protein>